<dbReference type="Proteomes" id="UP000317318">
    <property type="component" value="Chromosome"/>
</dbReference>
<organism evidence="2 3">
    <name type="scientific">Stratiformator vulcanicus</name>
    <dbReference type="NCBI Taxonomy" id="2527980"/>
    <lineage>
        <taxon>Bacteria</taxon>
        <taxon>Pseudomonadati</taxon>
        <taxon>Planctomycetota</taxon>
        <taxon>Planctomycetia</taxon>
        <taxon>Planctomycetales</taxon>
        <taxon>Planctomycetaceae</taxon>
        <taxon>Stratiformator</taxon>
    </lineage>
</organism>
<evidence type="ECO:0000259" key="1">
    <source>
        <dbReference type="PROSITE" id="PS50006"/>
    </source>
</evidence>
<feature type="domain" description="FHA" evidence="1">
    <location>
        <begin position="25"/>
        <end position="74"/>
    </location>
</feature>
<gene>
    <name evidence="2" type="primary">garA_3</name>
    <name evidence="2" type="ORF">Pan189_37090</name>
</gene>
<dbReference type="Gene3D" id="2.60.200.20">
    <property type="match status" value="1"/>
</dbReference>
<protein>
    <submittedName>
        <fullName evidence="2">Glycogen accumulation regulator GarA</fullName>
    </submittedName>
</protein>
<proteinExistence type="predicted"/>
<dbReference type="PROSITE" id="PS50006">
    <property type="entry name" value="FHA_DOMAIN"/>
    <property type="match status" value="1"/>
</dbReference>
<evidence type="ECO:0000313" key="3">
    <source>
        <dbReference type="Proteomes" id="UP000317318"/>
    </source>
</evidence>
<name>A0A517R649_9PLAN</name>
<dbReference type="EMBL" id="CP036268">
    <property type="protein sequence ID" value="QDT39303.1"/>
    <property type="molecule type" value="Genomic_DNA"/>
</dbReference>
<sequence length="232" mass="26001">MAMVTLQILEGLERGRVYRDQALPLTMGREEENSIRLNDERVSRFHAKLQEESGQIILTDLDSTNGTRVNGRPVQIRVLRPGDHVTIGRCVLLYGGVDEIEARKSLAGQQELGEDELPREETVTIKPEQAEQLAGSDEWHNVTGGVTGQAGGGYEPEWAKFPQGLTALQRAQLSDLLDHVHEELKGLVLSAEETASIPEHPEMLVGWEEWQRLLKLEMELAVALRRITDPER</sequence>
<dbReference type="KEGG" id="svp:Pan189_37090"/>
<dbReference type="AlphaFoldDB" id="A0A517R649"/>
<dbReference type="OrthoDB" id="9816434at2"/>
<dbReference type="InterPro" id="IPR008984">
    <property type="entry name" value="SMAD_FHA_dom_sf"/>
</dbReference>
<dbReference type="CDD" id="cd00060">
    <property type="entry name" value="FHA"/>
    <property type="match status" value="1"/>
</dbReference>
<dbReference type="InterPro" id="IPR000253">
    <property type="entry name" value="FHA_dom"/>
</dbReference>
<evidence type="ECO:0000313" key="2">
    <source>
        <dbReference type="EMBL" id="QDT39303.1"/>
    </source>
</evidence>
<reference evidence="2 3" key="1">
    <citation type="submission" date="2019-02" db="EMBL/GenBank/DDBJ databases">
        <title>Deep-cultivation of Planctomycetes and their phenomic and genomic characterization uncovers novel biology.</title>
        <authorList>
            <person name="Wiegand S."/>
            <person name="Jogler M."/>
            <person name="Boedeker C."/>
            <person name="Pinto D."/>
            <person name="Vollmers J."/>
            <person name="Rivas-Marin E."/>
            <person name="Kohn T."/>
            <person name="Peeters S.H."/>
            <person name="Heuer A."/>
            <person name="Rast P."/>
            <person name="Oberbeckmann S."/>
            <person name="Bunk B."/>
            <person name="Jeske O."/>
            <person name="Meyerdierks A."/>
            <person name="Storesund J.E."/>
            <person name="Kallscheuer N."/>
            <person name="Luecker S."/>
            <person name="Lage O.M."/>
            <person name="Pohl T."/>
            <person name="Merkel B.J."/>
            <person name="Hornburger P."/>
            <person name="Mueller R.-W."/>
            <person name="Bruemmer F."/>
            <person name="Labrenz M."/>
            <person name="Spormann A.M."/>
            <person name="Op den Camp H."/>
            <person name="Overmann J."/>
            <person name="Amann R."/>
            <person name="Jetten M.S.M."/>
            <person name="Mascher T."/>
            <person name="Medema M.H."/>
            <person name="Devos D.P."/>
            <person name="Kaster A.-K."/>
            <person name="Ovreas L."/>
            <person name="Rohde M."/>
            <person name="Galperin M.Y."/>
            <person name="Jogler C."/>
        </authorList>
    </citation>
    <scope>NUCLEOTIDE SEQUENCE [LARGE SCALE GENOMIC DNA]</scope>
    <source>
        <strain evidence="2 3">Pan189</strain>
    </source>
</reference>
<dbReference type="Pfam" id="PF00498">
    <property type="entry name" value="FHA"/>
    <property type="match status" value="1"/>
</dbReference>
<dbReference type="SUPFAM" id="SSF49879">
    <property type="entry name" value="SMAD/FHA domain"/>
    <property type="match status" value="1"/>
</dbReference>
<dbReference type="PANTHER" id="PTHR23308">
    <property type="entry name" value="NUCLEAR INHIBITOR OF PROTEIN PHOSPHATASE-1"/>
    <property type="match status" value="1"/>
</dbReference>
<dbReference type="SMART" id="SM00240">
    <property type="entry name" value="FHA"/>
    <property type="match status" value="1"/>
</dbReference>
<keyword evidence="3" id="KW-1185">Reference proteome</keyword>
<accession>A0A517R649</accession>
<dbReference type="InterPro" id="IPR050923">
    <property type="entry name" value="Cell_Proc_Reg/RNA_Proc"/>
</dbReference>